<dbReference type="Pfam" id="PF00560">
    <property type="entry name" value="LRR_1"/>
    <property type="match status" value="1"/>
</dbReference>
<sequence length="252" mass="28472">MSVIECRRCVPKLSDVCCLVLSRLIPCVESLDGIPEHLGRRIFAELAPSFQCCRLQPKEKTAFVLFDRSYGTAFINSFCLSPAWNNTNLWLDLICLSQNVRYLYLDNCHLGTKHSGIFSHLGQLRQLMKLSLRQNHLSDDQIRSFTASGRFSAQSFLHCLDVSGNGYLSERCVKLITGLKRLVEFHCGDTGIAISRTIIIPNGWCAIPEQTCFIRDEAPIGWFSDYVPTESATSKPITMEFEDPLSFYVKST</sequence>
<organism evidence="5 6">
    <name type="scientific">Fasciola gigantica</name>
    <name type="common">Giant liver fluke</name>
    <dbReference type="NCBI Taxonomy" id="46835"/>
    <lineage>
        <taxon>Eukaryota</taxon>
        <taxon>Metazoa</taxon>
        <taxon>Spiralia</taxon>
        <taxon>Lophotrochozoa</taxon>
        <taxon>Platyhelminthes</taxon>
        <taxon>Trematoda</taxon>
        <taxon>Digenea</taxon>
        <taxon>Plagiorchiida</taxon>
        <taxon>Echinostomata</taxon>
        <taxon>Echinostomatoidea</taxon>
        <taxon>Fasciolidae</taxon>
        <taxon>Fasciola</taxon>
    </lineage>
</organism>
<dbReference type="PANTHER" id="PTHR31994">
    <property type="entry name" value="LEUCINE-RICH REPEAT-CONTAINING PROTEIN 42"/>
    <property type="match status" value="1"/>
</dbReference>
<keyword evidence="4" id="KW-0677">Repeat</keyword>
<dbReference type="STRING" id="46835.A0A504YY98"/>
<dbReference type="SUPFAM" id="SSF52047">
    <property type="entry name" value="RNI-like"/>
    <property type="match status" value="1"/>
</dbReference>
<dbReference type="InterPro" id="IPR001611">
    <property type="entry name" value="Leu-rich_rpt"/>
</dbReference>
<dbReference type="AlphaFoldDB" id="A0A504YY98"/>
<dbReference type="InterPro" id="IPR039631">
    <property type="entry name" value="LRRC42"/>
</dbReference>
<evidence type="ECO:0000256" key="1">
    <source>
        <dbReference type="ARBA" id="ARBA00009297"/>
    </source>
</evidence>
<evidence type="ECO:0000313" key="6">
    <source>
        <dbReference type="Proteomes" id="UP000316759"/>
    </source>
</evidence>
<protein>
    <recommendedName>
        <fullName evidence="2">Leucine-rich repeat-containing protein 42</fullName>
    </recommendedName>
</protein>
<keyword evidence="6" id="KW-1185">Reference proteome</keyword>
<keyword evidence="3" id="KW-0433">Leucine-rich repeat</keyword>
<comment type="similarity">
    <text evidence="1">Belongs to the LRRC42 family.</text>
</comment>
<evidence type="ECO:0000256" key="3">
    <source>
        <dbReference type="ARBA" id="ARBA00022614"/>
    </source>
</evidence>
<dbReference type="PANTHER" id="PTHR31994:SF3">
    <property type="entry name" value="LEUCINE-RICH REPEAT-CONTAINING PROTEIN 42"/>
    <property type="match status" value="1"/>
</dbReference>
<evidence type="ECO:0000256" key="2">
    <source>
        <dbReference type="ARBA" id="ARBA00014198"/>
    </source>
</evidence>
<reference evidence="5 6" key="1">
    <citation type="submission" date="2019-04" db="EMBL/GenBank/DDBJ databases">
        <title>Annotation for the trematode Fasciola gigantica.</title>
        <authorList>
            <person name="Choi Y.-J."/>
        </authorList>
    </citation>
    <scope>NUCLEOTIDE SEQUENCE [LARGE SCALE GENOMIC DNA]</scope>
    <source>
        <strain evidence="5">Uganda_cow_1</strain>
    </source>
</reference>
<dbReference type="Gene3D" id="3.80.10.10">
    <property type="entry name" value="Ribonuclease Inhibitor"/>
    <property type="match status" value="1"/>
</dbReference>
<proteinExistence type="inferred from homology"/>
<comment type="caution">
    <text evidence="5">The sequence shown here is derived from an EMBL/GenBank/DDBJ whole genome shotgun (WGS) entry which is preliminary data.</text>
</comment>
<evidence type="ECO:0000313" key="5">
    <source>
        <dbReference type="EMBL" id="TPP65396.1"/>
    </source>
</evidence>
<gene>
    <name evidence="5" type="ORF">FGIG_03651</name>
</gene>
<accession>A0A504YY98</accession>
<dbReference type="Proteomes" id="UP000316759">
    <property type="component" value="Unassembled WGS sequence"/>
</dbReference>
<evidence type="ECO:0000256" key="4">
    <source>
        <dbReference type="ARBA" id="ARBA00022737"/>
    </source>
</evidence>
<dbReference type="OrthoDB" id="6236150at2759"/>
<dbReference type="EMBL" id="SUNJ01003249">
    <property type="protein sequence ID" value="TPP65396.1"/>
    <property type="molecule type" value="Genomic_DNA"/>
</dbReference>
<name>A0A504YY98_FASGI</name>
<dbReference type="InterPro" id="IPR032675">
    <property type="entry name" value="LRR_dom_sf"/>
</dbReference>